<dbReference type="EMBL" id="AEJC01000026">
    <property type="protein sequence ID" value="EKX69143.1"/>
    <property type="molecule type" value="Genomic_DNA"/>
</dbReference>
<dbReference type="AlphaFoldDB" id="L1L934"/>
<protein>
    <submittedName>
        <fullName evidence="2">Uncharacterized protein</fullName>
    </submittedName>
</protein>
<feature type="compositionally biased region" description="Basic and acidic residues" evidence="1">
    <location>
        <begin position="36"/>
        <end position="62"/>
    </location>
</feature>
<organism evidence="2 3">
    <name type="scientific">Streptomyces ipomoeae 91-03</name>
    <dbReference type="NCBI Taxonomy" id="698759"/>
    <lineage>
        <taxon>Bacteria</taxon>
        <taxon>Bacillati</taxon>
        <taxon>Actinomycetota</taxon>
        <taxon>Actinomycetes</taxon>
        <taxon>Kitasatosporales</taxon>
        <taxon>Streptomycetaceae</taxon>
        <taxon>Streptomyces</taxon>
    </lineage>
</organism>
<feature type="region of interest" description="Disordered" evidence="1">
    <location>
        <begin position="1"/>
        <end position="62"/>
    </location>
</feature>
<comment type="caution">
    <text evidence="2">The sequence shown here is derived from an EMBL/GenBank/DDBJ whole genome shotgun (WGS) entry which is preliminary data.</text>
</comment>
<reference evidence="2 3" key="1">
    <citation type="submission" date="2012-11" db="EMBL/GenBank/DDBJ databases">
        <authorList>
            <person name="Huguet-Tapia J.C."/>
            <person name="Durkin A.S."/>
            <person name="Pettis G.S."/>
            <person name="Badger J.H."/>
        </authorList>
    </citation>
    <scope>NUCLEOTIDE SEQUENCE [LARGE SCALE GENOMIC DNA]</scope>
    <source>
        <strain evidence="2 3">91-03</strain>
    </source>
</reference>
<evidence type="ECO:0000256" key="1">
    <source>
        <dbReference type="SAM" id="MobiDB-lite"/>
    </source>
</evidence>
<dbReference type="Proteomes" id="UP000010411">
    <property type="component" value="Unassembled WGS sequence"/>
</dbReference>
<proteinExistence type="predicted"/>
<accession>L1L934</accession>
<keyword evidence="3" id="KW-1185">Reference proteome</keyword>
<name>L1L934_9ACTN</name>
<gene>
    <name evidence="2" type="ORF">STRIP9103_05740</name>
</gene>
<sequence length="62" mass="6995">MKRTAFARPFLRDCQVGGGDSDRHTRVHPRAVPPSAHDHNTPHTQTDHEPDRSSTDQRPALE</sequence>
<evidence type="ECO:0000313" key="2">
    <source>
        <dbReference type="EMBL" id="EKX69143.1"/>
    </source>
</evidence>
<evidence type="ECO:0000313" key="3">
    <source>
        <dbReference type="Proteomes" id="UP000010411"/>
    </source>
</evidence>